<evidence type="ECO:0000313" key="2">
    <source>
        <dbReference type="Proteomes" id="UP001470230"/>
    </source>
</evidence>
<protein>
    <submittedName>
        <fullName evidence="1">Uncharacterized protein</fullName>
    </submittedName>
</protein>
<dbReference type="EMBL" id="JAPFFF010000052">
    <property type="protein sequence ID" value="KAK8839242.1"/>
    <property type="molecule type" value="Genomic_DNA"/>
</dbReference>
<gene>
    <name evidence="1" type="ORF">M9Y10_032171</name>
</gene>
<comment type="caution">
    <text evidence="1">The sequence shown here is derived from an EMBL/GenBank/DDBJ whole genome shotgun (WGS) entry which is preliminary data.</text>
</comment>
<dbReference type="Proteomes" id="UP001470230">
    <property type="component" value="Unassembled WGS sequence"/>
</dbReference>
<reference evidence="1 2" key="1">
    <citation type="submission" date="2024-04" db="EMBL/GenBank/DDBJ databases">
        <title>Tritrichomonas musculus Genome.</title>
        <authorList>
            <person name="Alves-Ferreira E."/>
            <person name="Grigg M."/>
            <person name="Lorenzi H."/>
            <person name="Galac M."/>
        </authorList>
    </citation>
    <scope>NUCLEOTIDE SEQUENCE [LARGE SCALE GENOMIC DNA]</scope>
    <source>
        <strain evidence="1 2">EAF2021</strain>
    </source>
</reference>
<keyword evidence="2" id="KW-1185">Reference proteome</keyword>
<name>A0ABR2GZ70_9EUKA</name>
<evidence type="ECO:0000313" key="1">
    <source>
        <dbReference type="EMBL" id="KAK8839242.1"/>
    </source>
</evidence>
<proteinExistence type="predicted"/>
<sequence length="192" mass="22895">MELEGPIVEFLKYYIAERRNPSPDKHLNIYEMTATKEQFDEFFDAYGYTYEKKNGLILSKADRDKQKANQQKLKEDELRESMKAEGCELISAYTIATADIYYTYEGREYKTKPTKWNSGHRAHKMQCIRYTPNYVKKVFADAGCELVTEYKNSKQKLNYKYNGNTFTTTFNDWIWYENRPHLSKKRTHFTES</sequence>
<organism evidence="1 2">
    <name type="scientific">Tritrichomonas musculus</name>
    <dbReference type="NCBI Taxonomy" id="1915356"/>
    <lineage>
        <taxon>Eukaryota</taxon>
        <taxon>Metamonada</taxon>
        <taxon>Parabasalia</taxon>
        <taxon>Tritrichomonadida</taxon>
        <taxon>Tritrichomonadidae</taxon>
        <taxon>Tritrichomonas</taxon>
    </lineage>
</organism>
<accession>A0ABR2GZ70</accession>